<evidence type="ECO:0000256" key="5">
    <source>
        <dbReference type="RuleBase" id="RU362125"/>
    </source>
</evidence>
<evidence type="ECO:0000259" key="9">
    <source>
        <dbReference type="Pfam" id="PF02771"/>
    </source>
</evidence>
<gene>
    <name evidence="10" type="ORF">AQJ64_43490</name>
</gene>
<dbReference type="InterPro" id="IPR009075">
    <property type="entry name" value="AcylCo_DH/oxidase_C"/>
</dbReference>
<evidence type="ECO:0000259" key="8">
    <source>
        <dbReference type="Pfam" id="PF02770"/>
    </source>
</evidence>
<dbReference type="InterPro" id="IPR009100">
    <property type="entry name" value="AcylCoA_DH/oxidase_NM_dom_sf"/>
</dbReference>
<dbReference type="Pfam" id="PF00441">
    <property type="entry name" value="Acyl-CoA_dh_1"/>
    <property type="match status" value="1"/>
</dbReference>
<sequence>MTSTILREMIHGRLPWEELRSVPRQSPADRLAGDEAVALLEKVLDEHLDALALDHDERMPDALVRALTDGGFLAMSLPRQDGGLGLSEYSAFRVYEAAAHRSPAVGMLLSAHNSMGPGTYLRALPEGPLRTLLAKHLAAGSLSAIASTEPEGAANSDRSAGARRTEDGTGYLLNGEKVFISNGSRARLVAVTATVEDSGGQVGLFFVEVPTPGFEVVAEHEYMGLRGAPSAHLRMTDVFVPVEHTVSAHAEWRSASPFAELHTVARIYLISAPSMAIARRCLDWSRSFVAGRRVDGRPLADYEAVQRMIAASAADVYAMDSAVRRALIGTEATESQWERDALKNITSLSGWRVADRAVSLCAAQGFETARSKAARGVPAYPVEQAQRDLRGLRIGGGVDFNLDRVLAARMLATYYRGGPERNPGGERPTPDALETGALSEANRDHLTALVQDVRRLGEVCAELTGSTPAPELLARQETLIAVNRIVTELFTTAVVLARAAWSDDEPQAQDLAAVHCHGARRRLTPLWDQVSQQLPEAYGRLSRAWMSGAPTDLLTP</sequence>
<comment type="similarity">
    <text evidence="2 5">Belongs to the acyl-CoA dehydrogenase family.</text>
</comment>
<dbReference type="GO" id="GO:0003995">
    <property type="term" value="F:acyl-CoA dehydrogenase activity"/>
    <property type="evidence" value="ECO:0007669"/>
    <property type="project" value="TreeGrafter"/>
</dbReference>
<evidence type="ECO:0000259" key="7">
    <source>
        <dbReference type="Pfam" id="PF00441"/>
    </source>
</evidence>
<dbReference type="GO" id="GO:0050660">
    <property type="term" value="F:flavin adenine dinucleotide binding"/>
    <property type="evidence" value="ECO:0007669"/>
    <property type="project" value="InterPro"/>
</dbReference>
<dbReference type="InterPro" id="IPR006091">
    <property type="entry name" value="Acyl-CoA_Oxase/DH_mid-dom"/>
</dbReference>
<dbReference type="InterPro" id="IPR037069">
    <property type="entry name" value="AcylCoA_DH/ox_N_sf"/>
</dbReference>
<reference evidence="10 11" key="1">
    <citation type="submission" date="2015-10" db="EMBL/GenBank/DDBJ databases">
        <title>Draft genome sequence of Streptomyces griseoruber DSM 40281, type strain for the species Streptomyces griseoruber.</title>
        <authorList>
            <person name="Ruckert C."/>
            <person name="Winkler A."/>
            <person name="Kalinowski J."/>
            <person name="Kampfer P."/>
            <person name="Glaeser S."/>
        </authorList>
    </citation>
    <scope>NUCLEOTIDE SEQUENCE [LARGE SCALE GENOMIC DNA]</scope>
    <source>
        <strain evidence="10 11">DSM 40281</strain>
    </source>
</reference>
<keyword evidence="11" id="KW-1185">Reference proteome</keyword>
<keyword evidence="4 5" id="KW-0274">FAD</keyword>
<evidence type="ECO:0000256" key="2">
    <source>
        <dbReference type="ARBA" id="ARBA00009347"/>
    </source>
</evidence>
<comment type="caution">
    <text evidence="10">The sequence shown here is derived from an EMBL/GenBank/DDBJ whole genome shotgun (WGS) entry which is preliminary data.</text>
</comment>
<dbReference type="InterPro" id="IPR013786">
    <property type="entry name" value="AcylCoA_DH/ox_N"/>
</dbReference>
<dbReference type="STRING" id="1943.AQJ64_43490"/>
<dbReference type="OrthoDB" id="6637748at2"/>
<dbReference type="SUPFAM" id="SSF56645">
    <property type="entry name" value="Acyl-CoA dehydrogenase NM domain-like"/>
    <property type="match status" value="1"/>
</dbReference>
<organism evidence="10 11">
    <name type="scientific">Streptomyces griseoruber</name>
    <dbReference type="NCBI Taxonomy" id="1943"/>
    <lineage>
        <taxon>Bacteria</taxon>
        <taxon>Bacillati</taxon>
        <taxon>Actinomycetota</taxon>
        <taxon>Actinomycetes</taxon>
        <taxon>Kitasatosporales</taxon>
        <taxon>Streptomycetaceae</taxon>
        <taxon>Streptomyces</taxon>
    </lineage>
</organism>
<feature type="domain" description="Acyl-CoA dehydrogenase/oxidase N-terminal" evidence="9">
    <location>
        <begin position="35"/>
        <end position="117"/>
    </location>
</feature>
<dbReference type="Gene3D" id="1.10.540.10">
    <property type="entry name" value="Acyl-CoA dehydrogenase/oxidase, N-terminal domain"/>
    <property type="match status" value="1"/>
</dbReference>
<feature type="domain" description="Acyl-CoA dehydrogenase/oxidase C-terminal" evidence="7">
    <location>
        <begin position="270"/>
        <end position="409"/>
    </location>
</feature>
<feature type="domain" description="Acyl-CoA oxidase/dehydrogenase middle" evidence="8">
    <location>
        <begin position="144"/>
        <end position="238"/>
    </location>
</feature>
<evidence type="ECO:0000313" key="10">
    <source>
        <dbReference type="EMBL" id="KUN75157.1"/>
    </source>
</evidence>
<dbReference type="PANTHER" id="PTHR43884:SF12">
    <property type="entry name" value="ISOVALERYL-COA DEHYDROGENASE, MITOCHONDRIAL-RELATED"/>
    <property type="match status" value="1"/>
</dbReference>
<evidence type="ECO:0000313" key="11">
    <source>
        <dbReference type="Proteomes" id="UP000052982"/>
    </source>
</evidence>
<dbReference type="Gene3D" id="1.20.140.10">
    <property type="entry name" value="Butyryl-CoA Dehydrogenase, subunit A, domain 3"/>
    <property type="match status" value="1"/>
</dbReference>
<protein>
    <recommendedName>
        <fullName evidence="12">Acyl-CoA dehydrogenase</fullName>
    </recommendedName>
</protein>
<evidence type="ECO:0000256" key="4">
    <source>
        <dbReference type="ARBA" id="ARBA00022827"/>
    </source>
</evidence>
<proteinExistence type="inferred from homology"/>
<accession>A0A101SJS2</accession>
<dbReference type="Proteomes" id="UP000052982">
    <property type="component" value="Unassembled WGS sequence"/>
</dbReference>
<evidence type="ECO:0000256" key="1">
    <source>
        <dbReference type="ARBA" id="ARBA00001974"/>
    </source>
</evidence>
<evidence type="ECO:0000256" key="6">
    <source>
        <dbReference type="SAM" id="MobiDB-lite"/>
    </source>
</evidence>
<evidence type="ECO:0008006" key="12">
    <source>
        <dbReference type="Google" id="ProtNLM"/>
    </source>
</evidence>
<dbReference type="InterPro" id="IPR046373">
    <property type="entry name" value="Acyl-CoA_Oxase/DH_mid-dom_sf"/>
</dbReference>
<dbReference type="Pfam" id="PF02770">
    <property type="entry name" value="Acyl-CoA_dh_M"/>
    <property type="match status" value="1"/>
</dbReference>
<dbReference type="Pfam" id="PF02771">
    <property type="entry name" value="Acyl-CoA_dh_N"/>
    <property type="match status" value="1"/>
</dbReference>
<dbReference type="PANTHER" id="PTHR43884">
    <property type="entry name" value="ACYL-COA DEHYDROGENASE"/>
    <property type="match status" value="1"/>
</dbReference>
<dbReference type="SUPFAM" id="SSF47203">
    <property type="entry name" value="Acyl-CoA dehydrogenase C-terminal domain-like"/>
    <property type="match status" value="1"/>
</dbReference>
<comment type="cofactor">
    <cofactor evidence="1 5">
        <name>FAD</name>
        <dbReference type="ChEBI" id="CHEBI:57692"/>
    </cofactor>
</comment>
<dbReference type="CDD" id="cd00567">
    <property type="entry name" value="ACAD"/>
    <property type="match status" value="1"/>
</dbReference>
<dbReference type="Gene3D" id="2.40.110.10">
    <property type="entry name" value="Butyryl-CoA Dehydrogenase, subunit A, domain 2"/>
    <property type="match status" value="1"/>
</dbReference>
<dbReference type="InterPro" id="IPR036250">
    <property type="entry name" value="AcylCo_DH-like_C"/>
</dbReference>
<dbReference type="RefSeq" id="WP_055634257.1">
    <property type="nucleotide sequence ID" value="NZ_KQ948794.1"/>
</dbReference>
<feature type="region of interest" description="Disordered" evidence="6">
    <location>
        <begin position="148"/>
        <end position="167"/>
    </location>
</feature>
<keyword evidence="5" id="KW-0560">Oxidoreductase</keyword>
<dbReference type="AlphaFoldDB" id="A0A101SJS2"/>
<dbReference type="EMBL" id="LMWW01000089">
    <property type="protein sequence ID" value="KUN75157.1"/>
    <property type="molecule type" value="Genomic_DNA"/>
</dbReference>
<keyword evidence="3 5" id="KW-0285">Flavoprotein</keyword>
<evidence type="ECO:0000256" key="3">
    <source>
        <dbReference type="ARBA" id="ARBA00022630"/>
    </source>
</evidence>
<name>A0A101SJS2_9ACTN</name>